<dbReference type="PATRIC" id="fig|1299334.3.peg.2815"/>
<evidence type="ECO:0000313" key="1">
    <source>
        <dbReference type="EMBL" id="EUA56669.1"/>
    </source>
</evidence>
<dbReference type="EMBL" id="JAOB01000029">
    <property type="protein sequence ID" value="EUA56669.1"/>
    <property type="molecule type" value="Genomic_DNA"/>
</dbReference>
<protein>
    <submittedName>
        <fullName evidence="1">Putative anthranilate synthase component II</fullName>
    </submittedName>
</protein>
<reference evidence="1" key="1">
    <citation type="submission" date="2014-01" db="EMBL/GenBank/DDBJ databases">
        <authorList>
            <person name="Brown-Elliot B."/>
            <person name="Wallace R."/>
            <person name="Lenaerts A."/>
            <person name="Ordway D."/>
            <person name="DeGroote M.A."/>
            <person name="Parker T."/>
            <person name="Sizemore C."/>
            <person name="Tallon L.J."/>
            <person name="Sadzewicz L.K."/>
            <person name="Sengamalay N."/>
            <person name="Fraser C.M."/>
            <person name="Hine E."/>
            <person name="Shefchek K.A."/>
            <person name="Das S.P."/>
            <person name="Tettelin H."/>
        </authorList>
    </citation>
    <scope>NUCLEOTIDE SEQUENCE [LARGE SCALE GENOMIC DNA]</scope>
    <source>
        <strain evidence="1">4042</strain>
    </source>
</reference>
<sequence length="43" mass="4740">MAFGPPSTAHPNSCTAKPAVYFTRMLVCCKDFRILSPRPGITR</sequence>
<accession>X8CKN1</accession>
<gene>
    <name evidence="1" type="ORF">I553_8721</name>
</gene>
<dbReference type="AlphaFoldDB" id="X8CKN1"/>
<name>X8CKN1_MYCXE</name>
<comment type="caution">
    <text evidence="1">The sequence shown here is derived from an EMBL/GenBank/DDBJ whole genome shotgun (WGS) entry which is preliminary data.</text>
</comment>
<proteinExistence type="predicted"/>
<organism evidence="1">
    <name type="scientific">Mycobacterium xenopi 4042</name>
    <dbReference type="NCBI Taxonomy" id="1299334"/>
    <lineage>
        <taxon>Bacteria</taxon>
        <taxon>Bacillati</taxon>
        <taxon>Actinomycetota</taxon>
        <taxon>Actinomycetes</taxon>
        <taxon>Mycobacteriales</taxon>
        <taxon>Mycobacteriaceae</taxon>
        <taxon>Mycobacterium</taxon>
    </lineage>
</organism>